<protein>
    <submittedName>
        <fullName evidence="2">RNA polymerase sigma-70 factor, ECF subfamily</fullName>
    </submittedName>
</protein>
<dbReference type="Pfam" id="PF04545">
    <property type="entry name" value="Sigma70_r4"/>
    <property type="match status" value="1"/>
</dbReference>
<keyword evidence="3" id="KW-1185">Reference proteome</keyword>
<dbReference type="Gene3D" id="1.10.10.10">
    <property type="entry name" value="Winged helix-like DNA-binding domain superfamily/Winged helix DNA-binding domain"/>
    <property type="match status" value="1"/>
</dbReference>
<accession>A0A285HT78</accession>
<dbReference type="OrthoDB" id="3298414at2"/>
<dbReference type="Proteomes" id="UP000219612">
    <property type="component" value="Unassembled WGS sequence"/>
</dbReference>
<proteinExistence type="predicted"/>
<dbReference type="EMBL" id="OBDY01000005">
    <property type="protein sequence ID" value="SNY38924.1"/>
    <property type="molecule type" value="Genomic_DNA"/>
</dbReference>
<dbReference type="InterPro" id="IPR007630">
    <property type="entry name" value="RNA_pol_sigma70_r4"/>
</dbReference>
<dbReference type="RefSeq" id="WP_097320620.1">
    <property type="nucleotide sequence ID" value="NZ_OBDY01000005.1"/>
</dbReference>
<dbReference type="GO" id="GO:0006352">
    <property type="term" value="P:DNA-templated transcription initiation"/>
    <property type="evidence" value="ECO:0007669"/>
    <property type="project" value="InterPro"/>
</dbReference>
<gene>
    <name evidence="2" type="ORF">SAMN05421748_105284</name>
</gene>
<dbReference type="AlphaFoldDB" id="A0A285HT78"/>
<dbReference type="GO" id="GO:0003700">
    <property type="term" value="F:DNA-binding transcription factor activity"/>
    <property type="evidence" value="ECO:0007669"/>
    <property type="project" value="InterPro"/>
</dbReference>
<organism evidence="2 3">
    <name type="scientific">Paractinoplanes atraurantiacus</name>
    <dbReference type="NCBI Taxonomy" id="1036182"/>
    <lineage>
        <taxon>Bacteria</taxon>
        <taxon>Bacillati</taxon>
        <taxon>Actinomycetota</taxon>
        <taxon>Actinomycetes</taxon>
        <taxon>Micromonosporales</taxon>
        <taxon>Micromonosporaceae</taxon>
        <taxon>Paractinoplanes</taxon>
    </lineage>
</organism>
<dbReference type="InterPro" id="IPR013324">
    <property type="entry name" value="RNA_pol_sigma_r3/r4-like"/>
</dbReference>
<evidence type="ECO:0000313" key="2">
    <source>
        <dbReference type="EMBL" id="SNY38924.1"/>
    </source>
</evidence>
<evidence type="ECO:0000259" key="1">
    <source>
        <dbReference type="Pfam" id="PF04545"/>
    </source>
</evidence>
<reference evidence="2 3" key="1">
    <citation type="submission" date="2017-09" db="EMBL/GenBank/DDBJ databases">
        <authorList>
            <person name="Ehlers B."/>
            <person name="Leendertz F.H."/>
        </authorList>
    </citation>
    <scope>NUCLEOTIDE SEQUENCE [LARGE SCALE GENOMIC DNA]</scope>
    <source>
        <strain evidence="2 3">CGMCC 4.6857</strain>
    </source>
</reference>
<sequence length="72" mass="8187">MPTTQADATRRPPMESLLRDLPEPHREILVATYFRRRTPQEAAKALGLPQAEVRARLYEAMRTLSAVVSRAQ</sequence>
<name>A0A285HT78_9ACTN</name>
<feature type="domain" description="RNA polymerase sigma-70 region 4" evidence="1">
    <location>
        <begin position="17"/>
        <end position="64"/>
    </location>
</feature>
<dbReference type="SUPFAM" id="SSF88659">
    <property type="entry name" value="Sigma3 and sigma4 domains of RNA polymerase sigma factors"/>
    <property type="match status" value="1"/>
</dbReference>
<dbReference type="InterPro" id="IPR036388">
    <property type="entry name" value="WH-like_DNA-bd_sf"/>
</dbReference>
<evidence type="ECO:0000313" key="3">
    <source>
        <dbReference type="Proteomes" id="UP000219612"/>
    </source>
</evidence>